<proteinExistence type="predicted"/>
<evidence type="ECO:0000313" key="1">
    <source>
        <dbReference type="EMBL" id="SHJ76144.1"/>
    </source>
</evidence>
<gene>
    <name evidence="1" type="ORF">SAMN05660830_03163</name>
</gene>
<organism evidence="1 2">
    <name type="scientific">Halodesulfovibrio aestuarii</name>
    <dbReference type="NCBI Taxonomy" id="126333"/>
    <lineage>
        <taxon>Bacteria</taxon>
        <taxon>Pseudomonadati</taxon>
        <taxon>Thermodesulfobacteriota</taxon>
        <taxon>Desulfovibrionia</taxon>
        <taxon>Desulfovibrionales</taxon>
        <taxon>Desulfovibrionaceae</taxon>
        <taxon>Halodesulfovibrio</taxon>
    </lineage>
</organism>
<dbReference type="Pfam" id="PF20293">
    <property type="entry name" value="MC6"/>
    <property type="match status" value="1"/>
</dbReference>
<protein>
    <submittedName>
        <fullName evidence="1">Uncharacterized protein</fullName>
    </submittedName>
</protein>
<evidence type="ECO:0000313" key="2">
    <source>
        <dbReference type="Proteomes" id="UP000184001"/>
    </source>
</evidence>
<sequence length="77" mass="8632">MIPSSNSCHESINVVVLGAIILEQLYVLEQLSFAHLIEIISEYDDQISIDYVILTCDWLYIINAIDYNSDGVIINAA</sequence>
<dbReference type="EMBL" id="FQZR01000016">
    <property type="protein sequence ID" value="SHJ76144.1"/>
    <property type="molecule type" value="Genomic_DNA"/>
</dbReference>
<dbReference type="AlphaFoldDB" id="A0A8G2CCB1"/>
<dbReference type="RefSeq" id="WP_019999153.1">
    <property type="nucleotide sequence ID" value="NZ_FQZR01000016.1"/>
</dbReference>
<dbReference type="InterPro" id="IPR046897">
    <property type="entry name" value="ABC-3C_MC6"/>
</dbReference>
<comment type="caution">
    <text evidence="1">The sequence shown here is derived from an EMBL/GenBank/DDBJ whole genome shotgun (WGS) entry which is preliminary data.</text>
</comment>
<reference evidence="1 2" key="1">
    <citation type="submission" date="2016-11" db="EMBL/GenBank/DDBJ databases">
        <authorList>
            <person name="Varghese N."/>
            <person name="Submissions S."/>
        </authorList>
    </citation>
    <scope>NUCLEOTIDE SEQUENCE [LARGE SCALE GENOMIC DNA]</scope>
    <source>
        <strain evidence="1 2">DSM 17919</strain>
    </source>
</reference>
<dbReference type="Proteomes" id="UP000184001">
    <property type="component" value="Unassembled WGS sequence"/>
</dbReference>
<name>A0A8G2CCB1_9BACT</name>
<accession>A0A8G2CCB1</accession>